<evidence type="ECO:0000313" key="3">
    <source>
        <dbReference type="Proteomes" id="UP001159427"/>
    </source>
</evidence>
<comment type="caution">
    <text evidence="2">The sequence shown here is derived from an EMBL/GenBank/DDBJ whole genome shotgun (WGS) entry which is preliminary data.</text>
</comment>
<keyword evidence="3" id="KW-1185">Reference proteome</keyword>
<keyword evidence="1" id="KW-0812">Transmembrane</keyword>
<keyword evidence="1" id="KW-1133">Transmembrane helix</keyword>
<sequence length="689" mass="78301">MNLSRRYVWLLAILIGSFFGYLIFKSRYTIPYSSKLQAGQNHGGARTVNATEGVATSTKEIVATEIPGDERFQIGHYVSRLNSSIIGKEFNFDNSTLAVIRRVLRNQTFKRKPIESIDVKTPFFDLVTPVTACSSNHYGEFKPHLEDFRKSFPGTKCFFYDLGLSDEQINEVKNMPDLVYRKFDFNVYPEHVRYLRNYAWKPLIIQEMLSEFDGTMWFDSSVKFLGNLTSNVIELMSRHNTGAVFYLDSTHHSIVAATQPGMLEYFPMMKEGAVKDMLQASAVVYINRDEGAFTWLFQRSRSVVRGFHNVAFGLVEYKIPASCCSCEPLLTDQCGSAWQKTYCNFHKSALKSPKTSNFLSYFCYGAGRGCGGLGNRIQGLVSLFYLAMLTNRTFLIHWDGPGKLEEYLEPNQIAWTLPLSSLGQFRKTYWGVSGPQSGYQTNRIESETQFANWTSYVDFDAYLGRFDAIGTIFFFAEFLWKNPFVRERARQLGIPSSPYKMLGCAFHFLFKQTRVMKTALEEARRSLSRHPPLLGIHIRTSDHHFGSKNDFSYRSHNTSSFFICALQQSAFILANTNSNLTTLQWFLAADNQEAKDMARKNYPSEIIPLGFRPMHTEFSSWFAGAETVVRDVLTDVFLLAESSYLLVTSESTLSNLAAAVGLHTKESIGDGEKCLVNRTNLLKVIQADN</sequence>
<keyword evidence="1" id="KW-0472">Membrane</keyword>
<protein>
    <submittedName>
        <fullName evidence="2">Uncharacterized protein</fullName>
    </submittedName>
</protein>
<proteinExistence type="predicted"/>
<dbReference type="Pfam" id="PF07801">
    <property type="entry name" value="DUF1647"/>
    <property type="match status" value="1"/>
</dbReference>
<name>A0ABN8QG17_9CNID</name>
<organism evidence="2 3">
    <name type="scientific">Porites evermanni</name>
    <dbReference type="NCBI Taxonomy" id="104178"/>
    <lineage>
        <taxon>Eukaryota</taxon>
        <taxon>Metazoa</taxon>
        <taxon>Cnidaria</taxon>
        <taxon>Anthozoa</taxon>
        <taxon>Hexacorallia</taxon>
        <taxon>Scleractinia</taxon>
        <taxon>Fungiina</taxon>
        <taxon>Poritidae</taxon>
        <taxon>Porites</taxon>
    </lineage>
</organism>
<dbReference type="PANTHER" id="PTHR31389">
    <property type="entry name" value="LD39211P"/>
    <property type="match status" value="1"/>
</dbReference>
<dbReference type="PANTHER" id="PTHR31389:SF4">
    <property type="entry name" value="LD39211P"/>
    <property type="match status" value="1"/>
</dbReference>
<evidence type="ECO:0000256" key="1">
    <source>
        <dbReference type="SAM" id="Phobius"/>
    </source>
</evidence>
<gene>
    <name evidence="2" type="ORF">PEVE_00004022</name>
</gene>
<feature type="transmembrane region" description="Helical" evidence="1">
    <location>
        <begin position="7"/>
        <end position="24"/>
    </location>
</feature>
<dbReference type="Proteomes" id="UP001159427">
    <property type="component" value="Unassembled WGS sequence"/>
</dbReference>
<reference evidence="2 3" key="1">
    <citation type="submission" date="2022-05" db="EMBL/GenBank/DDBJ databases">
        <authorList>
            <consortium name="Genoscope - CEA"/>
            <person name="William W."/>
        </authorList>
    </citation>
    <scope>NUCLEOTIDE SEQUENCE [LARGE SCALE GENOMIC DNA]</scope>
</reference>
<dbReference type="Gene3D" id="3.40.50.11350">
    <property type="match status" value="1"/>
</dbReference>
<dbReference type="EMBL" id="CALNXI010001243">
    <property type="protein sequence ID" value="CAH3161625.1"/>
    <property type="molecule type" value="Genomic_DNA"/>
</dbReference>
<evidence type="ECO:0000313" key="2">
    <source>
        <dbReference type="EMBL" id="CAH3161625.1"/>
    </source>
</evidence>
<accession>A0ABN8QG17</accession>
<dbReference type="InterPro" id="IPR012444">
    <property type="entry name" value="DUF1647"/>
</dbReference>